<accession>A0A8T0DPQ2</accession>
<dbReference type="AlphaFoldDB" id="A0A8T0DPQ2"/>
<dbReference type="Proteomes" id="UP000699462">
    <property type="component" value="Unassembled WGS sequence"/>
</dbReference>
<name>A0A8T0DPQ2_9TREM</name>
<dbReference type="EMBL" id="JTDF01001513">
    <property type="protein sequence ID" value="KAF8569909.1"/>
    <property type="molecule type" value="Genomic_DNA"/>
</dbReference>
<evidence type="ECO:0000313" key="2">
    <source>
        <dbReference type="Proteomes" id="UP000699462"/>
    </source>
</evidence>
<sequence length="317" mass="35890">MSNRPSSASCLCGDAPLSHRNFTKPADAGKNPSYAVHSEFVGLTVDSRTEENKSACLFHNHTYLNASKYSDPDKCSPNNSTAIIPDGLFAHSNNPQNYQLKENKPLCSNSTPTYSNKNHIHRFVFNACNEVAGSAGCRHDFSLRVITLQIRRLRGISAQMRRFTDFPFLIEIYGCCLSSEKFATVSGFQFVLQDVNQLSSKQYYSGDNVVCVFYDFDEVNVVVSSGSTYRCVGRYHSDERVFQCFNIEECDGQVVQLMETFKFHSNLEIAQIIQKRNISEVLPENKRRVRKIAFKGLVNENINTYWKKTPIVGNCIH</sequence>
<proteinExistence type="predicted"/>
<dbReference type="OrthoDB" id="6258475at2759"/>
<protein>
    <submittedName>
        <fullName evidence="1">Uncharacterized protein</fullName>
    </submittedName>
</protein>
<reference evidence="1 2" key="1">
    <citation type="submission" date="2019-07" db="EMBL/GenBank/DDBJ databases">
        <title>Annotation for the trematode Paragonimus westermani.</title>
        <authorList>
            <person name="Choi Y.-J."/>
        </authorList>
    </citation>
    <scope>NUCLEOTIDE SEQUENCE [LARGE SCALE GENOMIC DNA]</scope>
    <source>
        <strain evidence="1">180907_Pwestermani</strain>
    </source>
</reference>
<gene>
    <name evidence="1" type="ORF">P879_03414</name>
</gene>
<comment type="caution">
    <text evidence="1">The sequence shown here is derived from an EMBL/GenBank/DDBJ whole genome shotgun (WGS) entry which is preliminary data.</text>
</comment>
<organism evidence="1 2">
    <name type="scientific">Paragonimus westermani</name>
    <dbReference type="NCBI Taxonomy" id="34504"/>
    <lineage>
        <taxon>Eukaryota</taxon>
        <taxon>Metazoa</taxon>
        <taxon>Spiralia</taxon>
        <taxon>Lophotrochozoa</taxon>
        <taxon>Platyhelminthes</taxon>
        <taxon>Trematoda</taxon>
        <taxon>Digenea</taxon>
        <taxon>Plagiorchiida</taxon>
        <taxon>Troglotremata</taxon>
        <taxon>Troglotrematidae</taxon>
        <taxon>Paragonimus</taxon>
    </lineage>
</organism>
<keyword evidence="2" id="KW-1185">Reference proteome</keyword>
<evidence type="ECO:0000313" key="1">
    <source>
        <dbReference type="EMBL" id="KAF8569909.1"/>
    </source>
</evidence>